<comment type="caution">
    <text evidence="2">The sequence shown here is derived from an EMBL/GenBank/DDBJ whole genome shotgun (WGS) entry which is preliminary data.</text>
</comment>
<dbReference type="Proteomes" id="UP000324800">
    <property type="component" value="Unassembled WGS sequence"/>
</dbReference>
<proteinExistence type="predicted"/>
<reference evidence="2 3" key="1">
    <citation type="submission" date="2019-03" db="EMBL/GenBank/DDBJ databases">
        <title>Single cell metagenomics reveals metabolic interactions within the superorganism composed of flagellate Streblomastix strix and complex community of Bacteroidetes bacteria on its surface.</title>
        <authorList>
            <person name="Treitli S.C."/>
            <person name="Kolisko M."/>
            <person name="Husnik F."/>
            <person name="Keeling P."/>
            <person name="Hampl V."/>
        </authorList>
    </citation>
    <scope>NUCLEOTIDE SEQUENCE [LARGE SCALE GENOMIC DNA]</scope>
    <source>
        <strain evidence="2">ST1C</strain>
    </source>
</reference>
<evidence type="ECO:0000256" key="1">
    <source>
        <dbReference type="SAM" id="MobiDB-lite"/>
    </source>
</evidence>
<organism evidence="2 3">
    <name type="scientific">Streblomastix strix</name>
    <dbReference type="NCBI Taxonomy" id="222440"/>
    <lineage>
        <taxon>Eukaryota</taxon>
        <taxon>Metamonada</taxon>
        <taxon>Preaxostyla</taxon>
        <taxon>Oxymonadida</taxon>
        <taxon>Streblomastigidae</taxon>
        <taxon>Streblomastix</taxon>
    </lineage>
</organism>
<accession>A0A5J4WT97</accession>
<dbReference type="EMBL" id="SNRW01001203">
    <property type="protein sequence ID" value="KAA6397339.1"/>
    <property type="molecule type" value="Genomic_DNA"/>
</dbReference>
<dbReference type="AlphaFoldDB" id="A0A5J4WT97"/>
<name>A0A5J4WT97_9EUKA</name>
<evidence type="ECO:0000313" key="2">
    <source>
        <dbReference type="EMBL" id="KAA6397339.1"/>
    </source>
</evidence>
<sequence>MDSPMLQARVFHDLPPLEPEQQQKGNQMINRRKDDLHKRNLAIPAQDIDIIPLQYPKIKTYSLGTSITAIFDELQEKIPFDKIFTDFPDGL</sequence>
<evidence type="ECO:0000313" key="3">
    <source>
        <dbReference type="Proteomes" id="UP000324800"/>
    </source>
</evidence>
<gene>
    <name evidence="2" type="ORF">EZS28_007135</name>
</gene>
<protein>
    <submittedName>
        <fullName evidence="2">Uncharacterized protein</fullName>
    </submittedName>
</protein>
<feature type="region of interest" description="Disordered" evidence="1">
    <location>
        <begin position="1"/>
        <end position="27"/>
    </location>
</feature>